<evidence type="ECO:0000313" key="1">
    <source>
        <dbReference type="EnsemblMetazoa" id="GMOY011977-PA"/>
    </source>
</evidence>
<name>A0A1B0GFA6_GLOMM</name>
<dbReference type="AlphaFoldDB" id="A0A1B0GFA6"/>
<proteinExistence type="predicted"/>
<reference evidence="1" key="1">
    <citation type="submission" date="2020-05" db="UniProtKB">
        <authorList>
            <consortium name="EnsemblMetazoa"/>
        </authorList>
    </citation>
    <scope>IDENTIFICATION</scope>
    <source>
        <strain evidence="1">Yale</strain>
    </source>
</reference>
<keyword evidence="2" id="KW-1185">Reference proteome</keyword>
<dbReference type="EMBL" id="CCAG010012798">
    <property type="status" value="NOT_ANNOTATED_CDS"/>
    <property type="molecule type" value="Genomic_DNA"/>
</dbReference>
<protein>
    <submittedName>
        <fullName evidence="1">Uncharacterized protein</fullName>
    </submittedName>
</protein>
<sequence>MRTSDVRIGTRLDKHILFKYMKFPFRKLHGRSLKENSLAMPLVYFQTPLPKNSTNQNFCLFLMEKN</sequence>
<dbReference type="Proteomes" id="UP000092444">
    <property type="component" value="Unassembled WGS sequence"/>
</dbReference>
<dbReference type="EnsemblMetazoa" id="GMOY011977-RA">
    <property type="protein sequence ID" value="GMOY011977-PA"/>
    <property type="gene ID" value="GMOY011977"/>
</dbReference>
<organism evidence="1 2">
    <name type="scientific">Glossina morsitans morsitans</name>
    <name type="common">Savannah tsetse fly</name>
    <dbReference type="NCBI Taxonomy" id="37546"/>
    <lineage>
        <taxon>Eukaryota</taxon>
        <taxon>Metazoa</taxon>
        <taxon>Ecdysozoa</taxon>
        <taxon>Arthropoda</taxon>
        <taxon>Hexapoda</taxon>
        <taxon>Insecta</taxon>
        <taxon>Pterygota</taxon>
        <taxon>Neoptera</taxon>
        <taxon>Endopterygota</taxon>
        <taxon>Diptera</taxon>
        <taxon>Brachycera</taxon>
        <taxon>Muscomorpha</taxon>
        <taxon>Hippoboscoidea</taxon>
        <taxon>Glossinidae</taxon>
        <taxon>Glossina</taxon>
    </lineage>
</organism>
<accession>A0A1B0GFA6</accession>
<evidence type="ECO:0000313" key="2">
    <source>
        <dbReference type="Proteomes" id="UP000092444"/>
    </source>
</evidence>